<organism evidence="2 3">
    <name type="scientific">Paraburkholderia lycopersici</name>
    <dbReference type="NCBI Taxonomy" id="416944"/>
    <lineage>
        <taxon>Bacteria</taxon>
        <taxon>Pseudomonadati</taxon>
        <taxon>Pseudomonadota</taxon>
        <taxon>Betaproteobacteria</taxon>
        <taxon>Burkholderiales</taxon>
        <taxon>Burkholderiaceae</taxon>
        <taxon>Paraburkholderia</taxon>
    </lineage>
</organism>
<dbReference type="Proteomes" id="UP000198908">
    <property type="component" value="Unassembled WGS sequence"/>
</dbReference>
<evidence type="ECO:0000313" key="2">
    <source>
        <dbReference type="EMBL" id="SDE52619.1"/>
    </source>
</evidence>
<reference evidence="3" key="1">
    <citation type="submission" date="2016-09" db="EMBL/GenBank/DDBJ databases">
        <authorList>
            <person name="Varghese N."/>
            <person name="Submissions S."/>
        </authorList>
    </citation>
    <scope>NUCLEOTIDE SEQUENCE [LARGE SCALE GENOMIC DNA]</scope>
    <source>
        <strain evidence="3">TNe-862</strain>
    </source>
</reference>
<gene>
    <name evidence="2" type="ORF">SAMN05421548_1692</name>
</gene>
<keyword evidence="1" id="KW-0472">Membrane</keyword>
<proteinExistence type="predicted"/>
<dbReference type="EMBL" id="FMYQ01000069">
    <property type="protein sequence ID" value="SDE52619.1"/>
    <property type="molecule type" value="Genomic_DNA"/>
</dbReference>
<dbReference type="STRING" id="416944.SAMN05421548_1692"/>
<sequence length="80" mass="9139">MVTKRKQLIGILLFVGSGLMQVYFWFMNYSRGYVVARHGIIYKSLQPETFSRALMINIIIAAIMFAGAALIAVSYFKRKD</sequence>
<accession>A0A1G7DMA2</accession>
<dbReference type="AlphaFoldDB" id="A0A1G7DMA2"/>
<keyword evidence="3" id="KW-1185">Reference proteome</keyword>
<feature type="transmembrane region" description="Helical" evidence="1">
    <location>
        <begin position="54"/>
        <end position="76"/>
    </location>
</feature>
<keyword evidence="1" id="KW-0812">Transmembrane</keyword>
<protein>
    <submittedName>
        <fullName evidence="2">Uncharacterized protein</fullName>
    </submittedName>
</protein>
<feature type="transmembrane region" description="Helical" evidence="1">
    <location>
        <begin position="7"/>
        <end position="26"/>
    </location>
</feature>
<keyword evidence="1" id="KW-1133">Transmembrane helix</keyword>
<name>A0A1G7DMA2_9BURK</name>
<evidence type="ECO:0000256" key="1">
    <source>
        <dbReference type="SAM" id="Phobius"/>
    </source>
</evidence>
<dbReference type="RefSeq" id="WP_143189408.1">
    <property type="nucleotide sequence ID" value="NZ_FMYQ01000069.1"/>
</dbReference>
<evidence type="ECO:0000313" key="3">
    <source>
        <dbReference type="Proteomes" id="UP000198908"/>
    </source>
</evidence>